<dbReference type="SMART" id="SM00066">
    <property type="entry name" value="GAL4"/>
    <property type="match status" value="1"/>
</dbReference>
<dbReference type="GO" id="GO:0000981">
    <property type="term" value="F:DNA-binding transcription factor activity, RNA polymerase II-specific"/>
    <property type="evidence" value="ECO:0007669"/>
    <property type="project" value="InterPro"/>
</dbReference>
<dbReference type="Pfam" id="PF04082">
    <property type="entry name" value="Fungal_trans"/>
    <property type="match status" value="1"/>
</dbReference>
<dbReference type="GO" id="GO:0008270">
    <property type="term" value="F:zinc ion binding"/>
    <property type="evidence" value="ECO:0007669"/>
    <property type="project" value="InterPro"/>
</dbReference>
<name>A0A164TGN5_9AGAM</name>
<feature type="compositionally biased region" description="Basic and acidic residues" evidence="5">
    <location>
        <begin position="230"/>
        <end position="239"/>
    </location>
</feature>
<evidence type="ECO:0000256" key="3">
    <source>
        <dbReference type="ARBA" id="ARBA00023125"/>
    </source>
</evidence>
<evidence type="ECO:0000259" key="6">
    <source>
        <dbReference type="PROSITE" id="PS50048"/>
    </source>
</evidence>
<accession>A0A164TGN5</accession>
<sequence>MAHLLPHQNMADMGHGPPPINPDLAMEQMQQQQMNQVPPAQPRKRKKAGDGEHHGPAEPRRLRRSHEACARCRSKKIKCDSKHPRCSACAAAGVPCHQEDRHRQTLTPRGHTEKIERQLAQCEALLKRRIEGFDLNNLEEICAAEGIDADPSHLMHQFGFAPAGGPMAGPPMSPSDPKGYPYPPPPGYGSLPFPLPHLGPYGMPPNGPPYPPHMPPGFMPHIHPAFQQHMEAHPPDPERPPSSGTSVEIKGQDPQANDMSTTEALAKSFGVSSAIMDDMRLEPGNTHNDREDLAVGSGALTSGRDRNGMPDPTSVNFANWIQVTLKTGQVPKPEINIWLPRDRPMLNHIIGVYFERLNKHRPVFTRDDFVQNVSALYESRVQYEPGFICSLYIILALGTLSELSHVAAATDEIEVRPGTIPKKLLPQGWPEHTEFFDLSLVVKADLRITVSSLQALILLHWYLYTERQGRSLWRLVGHLVRLSVELGLHHDPTAQGQTFDEAECALRIRLWGIVMIHDRGTSILLGRPLAISPSDSNTPRPQRKKNASIFSDHFAYSAPIVDIQADIINSLYGPTKLNPDTIMRHARRIIKSMVEFRRQLPENYGPFFGGTQNWPLEKKIKLVAELDEDNGITMLKYWIARILLLRVLFSAKELTYAQRYSALVDAIVAAHNIIITHNQLIKFPDIAFFVSPIPIHIAAMVILYGHMSKINCLDRQTALEDVWMALDMLPRLRWRWERKDLNGEHPLIAKLAEKVFEVTLNQARPINPSILISEPEWESESNPHSPVPGNAPQPASSSNPTTPTVFSREPHYVPINHRPGPSGTSPQHNQQFPDLSPQWFYPDATFIPEKTEHSQMPGLGYLMPVHHNIGSIGCDPSNEAYLQEERDEGSNPQQMNHWVSMIEQKGLSALMSRGPNGSSMS</sequence>
<organism evidence="7 8">
    <name type="scientific">Sistotremastrum niveocremeum HHB9708</name>
    <dbReference type="NCBI Taxonomy" id="1314777"/>
    <lineage>
        <taxon>Eukaryota</taxon>
        <taxon>Fungi</taxon>
        <taxon>Dikarya</taxon>
        <taxon>Basidiomycota</taxon>
        <taxon>Agaricomycotina</taxon>
        <taxon>Agaricomycetes</taxon>
        <taxon>Sistotremastrales</taxon>
        <taxon>Sistotremastraceae</taxon>
        <taxon>Sertulicium</taxon>
        <taxon>Sertulicium niveocremeum</taxon>
    </lineage>
</organism>
<dbReference type="Proteomes" id="UP000076722">
    <property type="component" value="Unassembled WGS sequence"/>
</dbReference>
<proteinExistence type="predicted"/>
<keyword evidence="2" id="KW-0479">Metal-binding</keyword>
<feature type="compositionally biased region" description="Basic and acidic residues" evidence="5">
    <location>
        <begin position="284"/>
        <end position="293"/>
    </location>
</feature>
<dbReference type="PROSITE" id="PS00463">
    <property type="entry name" value="ZN2_CY6_FUNGAL_1"/>
    <property type="match status" value="1"/>
</dbReference>
<dbReference type="GO" id="GO:0005634">
    <property type="term" value="C:nucleus"/>
    <property type="evidence" value="ECO:0007669"/>
    <property type="project" value="UniProtKB-SubCell"/>
</dbReference>
<dbReference type="CDD" id="cd00067">
    <property type="entry name" value="GAL4"/>
    <property type="match status" value="1"/>
</dbReference>
<dbReference type="InterPro" id="IPR036864">
    <property type="entry name" value="Zn2-C6_fun-type_DNA-bd_sf"/>
</dbReference>
<dbReference type="Pfam" id="PF00172">
    <property type="entry name" value="Zn_clus"/>
    <property type="match status" value="1"/>
</dbReference>
<feature type="domain" description="Zn(2)-C6 fungal-type" evidence="6">
    <location>
        <begin position="68"/>
        <end position="96"/>
    </location>
</feature>
<evidence type="ECO:0000256" key="1">
    <source>
        <dbReference type="ARBA" id="ARBA00004123"/>
    </source>
</evidence>
<feature type="region of interest" description="Disordered" evidence="5">
    <location>
        <begin position="229"/>
        <end position="258"/>
    </location>
</feature>
<dbReference type="PANTHER" id="PTHR46910">
    <property type="entry name" value="TRANSCRIPTION FACTOR PDR1"/>
    <property type="match status" value="1"/>
</dbReference>
<feature type="region of interest" description="Disordered" evidence="5">
    <location>
        <begin position="775"/>
        <end position="837"/>
    </location>
</feature>
<dbReference type="InterPro" id="IPR007219">
    <property type="entry name" value="XnlR_reg_dom"/>
</dbReference>
<reference evidence="7 8" key="1">
    <citation type="journal article" date="2016" name="Mol. Biol. Evol.">
        <title>Comparative Genomics of Early-Diverging Mushroom-Forming Fungi Provides Insights into the Origins of Lignocellulose Decay Capabilities.</title>
        <authorList>
            <person name="Nagy L.G."/>
            <person name="Riley R."/>
            <person name="Tritt A."/>
            <person name="Adam C."/>
            <person name="Daum C."/>
            <person name="Floudas D."/>
            <person name="Sun H."/>
            <person name="Yadav J.S."/>
            <person name="Pangilinan J."/>
            <person name="Larsson K.H."/>
            <person name="Matsuura K."/>
            <person name="Barry K."/>
            <person name="Labutti K."/>
            <person name="Kuo R."/>
            <person name="Ohm R.A."/>
            <person name="Bhattacharya S.S."/>
            <person name="Shirouzu T."/>
            <person name="Yoshinaga Y."/>
            <person name="Martin F.M."/>
            <person name="Grigoriev I.V."/>
            <person name="Hibbett D.S."/>
        </authorList>
    </citation>
    <scope>NUCLEOTIDE SEQUENCE [LARGE SCALE GENOMIC DNA]</scope>
    <source>
        <strain evidence="7 8">HHB9708</strain>
    </source>
</reference>
<gene>
    <name evidence="7" type="ORF">SISNIDRAFT_455510</name>
</gene>
<evidence type="ECO:0000256" key="4">
    <source>
        <dbReference type="ARBA" id="ARBA00023242"/>
    </source>
</evidence>
<dbReference type="GO" id="GO:0006351">
    <property type="term" value="P:DNA-templated transcription"/>
    <property type="evidence" value="ECO:0007669"/>
    <property type="project" value="InterPro"/>
</dbReference>
<dbReference type="InterPro" id="IPR001138">
    <property type="entry name" value="Zn2Cys6_DnaBD"/>
</dbReference>
<dbReference type="PROSITE" id="PS50048">
    <property type="entry name" value="ZN2_CY6_FUNGAL_2"/>
    <property type="match status" value="1"/>
</dbReference>
<dbReference type="PANTHER" id="PTHR46910:SF3">
    <property type="entry name" value="HALOTOLERANCE PROTEIN 9-RELATED"/>
    <property type="match status" value="1"/>
</dbReference>
<evidence type="ECO:0000313" key="8">
    <source>
        <dbReference type="Proteomes" id="UP000076722"/>
    </source>
</evidence>
<dbReference type="InterPro" id="IPR050987">
    <property type="entry name" value="AtrR-like"/>
</dbReference>
<feature type="compositionally biased region" description="Low complexity" evidence="5">
    <location>
        <begin position="26"/>
        <end position="38"/>
    </location>
</feature>
<keyword evidence="8" id="KW-1185">Reference proteome</keyword>
<dbReference type="SUPFAM" id="SSF57701">
    <property type="entry name" value="Zn2/Cys6 DNA-binding domain"/>
    <property type="match status" value="1"/>
</dbReference>
<feature type="compositionally biased region" description="Basic and acidic residues" evidence="5">
    <location>
        <begin position="48"/>
        <end position="66"/>
    </location>
</feature>
<evidence type="ECO:0000256" key="2">
    <source>
        <dbReference type="ARBA" id="ARBA00022723"/>
    </source>
</evidence>
<feature type="region of interest" description="Disordered" evidence="5">
    <location>
        <begin position="1"/>
        <end position="66"/>
    </location>
</feature>
<feature type="region of interest" description="Disordered" evidence="5">
    <location>
        <begin position="284"/>
        <end position="311"/>
    </location>
</feature>
<keyword evidence="3" id="KW-0238">DNA-binding</keyword>
<comment type="subcellular location">
    <subcellularLocation>
        <location evidence="1">Nucleus</location>
    </subcellularLocation>
</comment>
<evidence type="ECO:0000256" key="5">
    <source>
        <dbReference type="SAM" id="MobiDB-lite"/>
    </source>
</evidence>
<feature type="compositionally biased region" description="Polar residues" evidence="5">
    <location>
        <begin position="793"/>
        <end position="805"/>
    </location>
</feature>
<dbReference type="CDD" id="cd12148">
    <property type="entry name" value="fungal_TF_MHR"/>
    <property type="match status" value="1"/>
</dbReference>
<dbReference type="AlphaFoldDB" id="A0A164TGN5"/>
<dbReference type="EMBL" id="KV419410">
    <property type="protein sequence ID" value="KZS92348.1"/>
    <property type="molecule type" value="Genomic_DNA"/>
</dbReference>
<dbReference type="Gene3D" id="4.10.240.10">
    <property type="entry name" value="Zn(2)-C6 fungal-type DNA-binding domain"/>
    <property type="match status" value="1"/>
</dbReference>
<dbReference type="GO" id="GO:0003677">
    <property type="term" value="F:DNA binding"/>
    <property type="evidence" value="ECO:0007669"/>
    <property type="project" value="UniProtKB-KW"/>
</dbReference>
<feature type="compositionally biased region" description="Polar residues" evidence="5">
    <location>
        <begin position="822"/>
        <end position="833"/>
    </location>
</feature>
<dbReference type="STRING" id="1314777.A0A164TGN5"/>
<evidence type="ECO:0000313" key="7">
    <source>
        <dbReference type="EMBL" id="KZS92348.1"/>
    </source>
</evidence>
<protein>
    <recommendedName>
        <fullName evidence="6">Zn(2)-C6 fungal-type domain-containing protein</fullName>
    </recommendedName>
</protein>
<dbReference type="SMART" id="SM00906">
    <property type="entry name" value="Fungal_trans"/>
    <property type="match status" value="1"/>
</dbReference>
<dbReference type="OrthoDB" id="4064873at2759"/>
<keyword evidence="4" id="KW-0539">Nucleus</keyword>